<sequence length="174" mass="19675">MEDMYKPYYSKDYQNTAREDFPVEVAALPLAPAQPKPSRRCQNISTQNEEAPCCTAWTNEEEIALCKGWVHVSKDSDVGKARKECGFWTEEMEYDAPERGSVLWSAHYIKCRAQTSVAGDEDYYATTLVDCEAEFGVSFILRHCWESEDASINLNVDVGDEEGDEVKELARPIG</sequence>
<reference evidence="1" key="1">
    <citation type="journal article" date="2022" name="Int. J. Mol. Sci.">
        <title>Draft Genome of Tanacetum Coccineum: Genomic Comparison of Closely Related Tanacetum-Family Plants.</title>
        <authorList>
            <person name="Yamashiro T."/>
            <person name="Shiraishi A."/>
            <person name="Nakayama K."/>
            <person name="Satake H."/>
        </authorList>
    </citation>
    <scope>NUCLEOTIDE SEQUENCE</scope>
</reference>
<evidence type="ECO:0000313" key="2">
    <source>
        <dbReference type="Proteomes" id="UP001151760"/>
    </source>
</evidence>
<accession>A0ABQ5BJ38</accession>
<keyword evidence="2" id="KW-1185">Reference proteome</keyword>
<organism evidence="1 2">
    <name type="scientific">Tanacetum coccineum</name>
    <dbReference type="NCBI Taxonomy" id="301880"/>
    <lineage>
        <taxon>Eukaryota</taxon>
        <taxon>Viridiplantae</taxon>
        <taxon>Streptophyta</taxon>
        <taxon>Embryophyta</taxon>
        <taxon>Tracheophyta</taxon>
        <taxon>Spermatophyta</taxon>
        <taxon>Magnoliopsida</taxon>
        <taxon>eudicotyledons</taxon>
        <taxon>Gunneridae</taxon>
        <taxon>Pentapetalae</taxon>
        <taxon>asterids</taxon>
        <taxon>campanulids</taxon>
        <taxon>Asterales</taxon>
        <taxon>Asteraceae</taxon>
        <taxon>Asteroideae</taxon>
        <taxon>Anthemideae</taxon>
        <taxon>Anthemidinae</taxon>
        <taxon>Tanacetum</taxon>
    </lineage>
</organism>
<evidence type="ECO:0000313" key="1">
    <source>
        <dbReference type="EMBL" id="GJT14841.1"/>
    </source>
</evidence>
<name>A0ABQ5BJ38_9ASTR</name>
<dbReference type="Proteomes" id="UP001151760">
    <property type="component" value="Unassembled WGS sequence"/>
</dbReference>
<gene>
    <name evidence="1" type="ORF">Tco_0873547</name>
</gene>
<dbReference type="EMBL" id="BQNB010013347">
    <property type="protein sequence ID" value="GJT14841.1"/>
    <property type="molecule type" value="Genomic_DNA"/>
</dbReference>
<reference evidence="1" key="2">
    <citation type="submission" date="2022-01" db="EMBL/GenBank/DDBJ databases">
        <authorList>
            <person name="Yamashiro T."/>
            <person name="Shiraishi A."/>
            <person name="Satake H."/>
            <person name="Nakayama K."/>
        </authorList>
    </citation>
    <scope>NUCLEOTIDE SEQUENCE</scope>
</reference>
<comment type="caution">
    <text evidence="1">The sequence shown here is derived from an EMBL/GenBank/DDBJ whole genome shotgun (WGS) entry which is preliminary data.</text>
</comment>
<protein>
    <submittedName>
        <fullName evidence="1">Uncharacterized protein</fullName>
    </submittedName>
</protein>
<proteinExistence type="predicted"/>